<sequence>MTYPSDTAHGARPDTGGPDSLDNVDRILLGAGGAVWLTALGTGVAATVALADLAGAAAPAAGDGDTPWLLYGVIGISAAVIAAAVPLLLRARRNAQDEPAPLTVQRGRTPGEGSAADTAEPPTEKLSVAAVTPVPSRLDAGDNARVEQLWLRCALVIAIAMGAAMIAIGVATYLMAVGNDLASWVLYGLAAVITLAMPVAPWWYLRELRALLESR</sequence>
<feature type="transmembrane region" description="Helical" evidence="2">
    <location>
        <begin position="181"/>
        <end position="205"/>
    </location>
</feature>
<keyword evidence="2" id="KW-0472">Membrane</keyword>
<protein>
    <recommendedName>
        <fullName evidence="4">DUF2561 family protein</fullName>
    </recommendedName>
</protein>
<dbReference type="EMBL" id="CP000384">
    <property type="protein sequence ID" value="ABG09402.1"/>
    <property type="molecule type" value="Genomic_DNA"/>
</dbReference>
<organism evidence="3">
    <name type="scientific">Mycobacterium sp. (strain MCS)</name>
    <dbReference type="NCBI Taxonomy" id="164756"/>
    <lineage>
        <taxon>Bacteria</taxon>
        <taxon>Bacillati</taxon>
        <taxon>Actinomycetota</taxon>
        <taxon>Actinomycetes</taxon>
        <taxon>Mycobacteriales</taxon>
        <taxon>Mycobacteriaceae</taxon>
        <taxon>Mycobacterium</taxon>
    </lineage>
</organism>
<evidence type="ECO:0008006" key="4">
    <source>
        <dbReference type="Google" id="ProtNLM"/>
    </source>
</evidence>
<keyword evidence="2" id="KW-0812">Transmembrane</keyword>
<name>A0A5Q5BLX6_MYCSS</name>
<dbReference type="Pfam" id="PF10812">
    <property type="entry name" value="DUF2561"/>
    <property type="match status" value="1"/>
</dbReference>
<dbReference type="AlphaFoldDB" id="A0A5Q5BLX6"/>
<feature type="transmembrane region" description="Helical" evidence="2">
    <location>
        <begin position="27"/>
        <end position="48"/>
    </location>
</feature>
<evidence type="ECO:0000256" key="2">
    <source>
        <dbReference type="SAM" id="Phobius"/>
    </source>
</evidence>
<accession>A0A5Q5BLX6</accession>
<feature type="region of interest" description="Disordered" evidence="1">
    <location>
        <begin position="99"/>
        <end position="127"/>
    </location>
</feature>
<feature type="transmembrane region" description="Helical" evidence="2">
    <location>
        <begin position="68"/>
        <end position="89"/>
    </location>
</feature>
<evidence type="ECO:0000256" key="1">
    <source>
        <dbReference type="SAM" id="MobiDB-lite"/>
    </source>
</evidence>
<reference evidence="3" key="1">
    <citation type="submission" date="2006-06" db="EMBL/GenBank/DDBJ databases">
        <title>Complete sequence of chromosome of Mycobacterium sp. MCS.</title>
        <authorList>
            <consortium name="US DOE Joint Genome Institute"/>
            <person name="Copeland A."/>
            <person name="Lucas S."/>
            <person name="Lapidus A."/>
            <person name="Barry K."/>
            <person name="Detter J.C."/>
            <person name="Glavina del Rio T."/>
            <person name="Hammon N."/>
            <person name="Israni S."/>
            <person name="Dalin E."/>
            <person name="Tice H."/>
            <person name="Pitluck S."/>
            <person name="Martinez M."/>
            <person name="Schmutz J."/>
            <person name="Larimer F."/>
            <person name="Land M."/>
            <person name="Hauser L."/>
            <person name="Kyrpides N."/>
            <person name="Kim E."/>
            <person name="Miller C.D."/>
            <person name="Hughes J.E."/>
            <person name="Anderson A.J."/>
            <person name="Sims R.C."/>
            <person name="Richardson P."/>
        </authorList>
    </citation>
    <scope>NUCLEOTIDE SEQUENCE [LARGE SCALE GENOMIC DNA]</scope>
    <source>
        <strain evidence="3">MCS</strain>
    </source>
</reference>
<feature type="transmembrane region" description="Helical" evidence="2">
    <location>
        <begin position="149"/>
        <end position="175"/>
    </location>
</feature>
<evidence type="ECO:0000313" key="3">
    <source>
        <dbReference type="EMBL" id="ABG09402.1"/>
    </source>
</evidence>
<dbReference type="KEGG" id="mmc:Mmcs_3295"/>
<keyword evidence="2" id="KW-1133">Transmembrane helix</keyword>
<dbReference type="InterPro" id="IPR024381">
    <property type="entry name" value="DUF2561"/>
</dbReference>
<proteinExistence type="predicted"/>
<gene>
    <name evidence="3" type="ordered locus">Mmcs_3295</name>
</gene>